<feature type="transmembrane region" description="Helical" evidence="7">
    <location>
        <begin position="485"/>
        <end position="505"/>
    </location>
</feature>
<evidence type="ECO:0000313" key="10">
    <source>
        <dbReference type="EMBL" id="QNI34838.1"/>
    </source>
</evidence>
<gene>
    <name evidence="10" type="ORF">H7849_06830</name>
</gene>
<feature type="transmembrane region" description="Helical" evidence="7">
    <location>
        <begin position="834"/>
        <end position="856"/>
    </location>
</feature>
<keyword evidence="11" id="KW-1185">Reference proteome</keyword>
<dbReference type="InterPro" id="IPR050250">
    <property type="entry name" value="Macrolide_Exporter_MacB"/>
</dbReference>
<dbReference type="InterPro" id="IPR017800">
    <property type="entry name" value="ADOP"/>
</dbReference>
<feature type="domain" description="ABC3 transporter permease C-terminal" evidence="8">
    <location>
        <begin position="345"/>
        <end position="461"/>
    </location>
</feature>
<evidence type="ECO:0000259" key="8">
    <source>
        <dbReference type="Pfam" id="PF02687"/>
    </source>
</evidence>
<keyword evidence="4 7" id="KW-1133">Transmembrane helix</keyword>
<evidence type="ECO:0000313" key="11">
    <source>
        <dbReference type="Proteomes" id="UP000515312"/>
    </source>
</evidence>
<dbReference type="PANTHER" id="PTHR30572">
    <property type="entry name" value="MEMBRANE COMPONENT OF TRANSPORTER-RELATED"/>
    <property type="match status" value="1"/>
</dbReference>
<evidence type="ECO:0000256" key="2">
    <source>
        <dbReference type="ARBA" id="ARBA00022475"/>
    </source>
</evidence>
<dbReference type="Proteomes" id="UP000515312">
    <property type="component" value="Chromosome"/>
</dbReference>
<evidence type="ECO:0000256" key="7">
    <source>
        <dbReference type="SAM" id="Phobius"/>
    </source>
</evidence>
<comment type="subcellular location">
    <subcellularLocation>
        <location evidence="1">Cell membrane</location>
        <topology evidence="1">Multi-pass membrane protein</topology>
    </subcellularLocation>
</comment>
<feature type="transmembrane region" description="Helical" evidence="7">
    <location>
        <begin position="394"/>
        <end position="415"/>
    </location>
</feature>
<name>A0A7G8BQL8_9BACT</name>
<dbReference type="AlphaFoldDB" id="A0A7G8BQL8"/>
<accession>A0A7G8BQL8</accession>
<feature type="domain" description="ABC3 transporter permease C-terminal" evidence="8">
    <location>
        <begin position="750"/>
        <end position="863"/>
    </location>
</feature>
<dbReference type="EMBL" id="CP060394">
    <property type="protein sequence ID" value="QNI34838.1"/>
    <property type="molecule type" value="Genomic_DNA"/>
</dbReference>
<evidence type="ECO:0000259" key="9">
    <source>
        <dbReference type="Pfam" id="PF12704"/>
    </source>
</evidence>
<organism evidence="10 11">
    <name type="scientific">Alloacidobacterium dinghuense</name>
    <dbReference type="NCBI Taxonomy" id="2763107"/>
    <lineage>
        <taxon>Bacteria</taxon>
        <taxon>Pseudomonadati</taxon>
        <taxon>Acidobacteriota</taxon>
        <taxon>Terriglobia</taxon>
        <taxon>Terriglobales</taxon>
        <taxon>Acidobacteriaceae</taxon>
        <taxon>Alloacidobacterium</taxon>
    </lineage>
</organism>
<reference evidence="10 11" key="1">
    <citation type="submission" date="2020-08" db="EMBL/GenBank/DDBJ databases">
        <title>Edaphobacter telluris sp. nov. and Acidobacterium dinghuensis sp. nov., two acidobacteria isolated from forest soil.</title>
        <authorList>
            <person name="Fu J."/>
            <person name="Qiu L."/>
        </authorList>
    </citation>
    <scope>NUCLEOTIDE SEQUENCE [LARGE SCALE GENOMIC DNA]</scope>
    <source>
        <strain evidence="10">4Y35</strain>
    </source>
</reference>
<evidence type="ECO:0000256" key="3">
    <source>
        <dbReference type="ARBA" id="ARBA00022692"/>
    </source>
</evidence>
<feature type="domain" description="MacB-like periplasmic core" evidence="9">
    <location>
        <begin position="493"/>
        <end position="701"/>
    </location>
</feature>
<feature type="transmembrane region" description="Helical" evidence="7">
    <location>
        <begin position="435"/>
        <end position="455"/>
    </location>
</feature>
<keyword evidence="3 7" id="KW-0812">Transmembrane</keyword>
<protein>
    <submittedName>
        <fullName evidence="10">ABC transporter permease</fullName>
    </submittedName>
</protein>
<feature type="transmembrane region" description="Helical" evidence="7">
    <location>
        <begin position="747"/>
        <end position="772"/>
    </location>
</feature>
<dbReference type="Pfam" id="PF02687">
    <property type="entry name" value="FtsX"/>
    <property type="match status" value="2"/>
</dbReference>
<evidence type="ECO:0000256" key="6">
    <source>
        <dbReference type="ARBA" id="ARBA00038076"/>
    </source>
</evidence>
<dbReference type="InterPro" id="IPR003838">
    <property type="entry name" value="ABC3_permease_C"/>
</dbReference>
<keyword evidence="2" id="KW-1003">Cell membrane</keyword>
<feature type="domain" description="MacB-like periplasmic core" evidence="9">
    <location>
        <begin position="85"/>
        <end position="300"/>
    </location>
</feature>
<sequence>MLFHRSEEGARLDDELQFHLEHQIEENIAAGMNAEEARHAALRSFGNPTALRDQARDAWTWNWLEQLWREIRYGARTLARTPGFSVIAILVMGLGIGANVALLTVVRSVLLKPLPFKDIDRLVRLFEADSQGRFQDNIVAGGTFASWKAQAHSFDDMAIMKHVEYNLSGTGGQLPELANAYVASWNVLPLLGVKPALGRSFSESDDRRDADAVVMLSWGLWKRRYGGDPGVLGKSILLDGKAYTVIGVFPAWFTYPDVKTQLWTALYHERSPELMQLHTAHNFDVIARLKPGVSIQQATVDLSGIQAQIRRQFPDGPVMDAANIRPLLEAEVRHVKTGLYVVFAATGCLLLIACLNIANLLVARSATRRKEAAIRCALGGSRARLIREQVIESMLLSAGGGALGLFFASMILAWLLSTRDDIPRADAIHMDGVVFLFTVGVILLCGLFAGLIPALSSSHKQLLKTLHEASRSVSGGRGSTRLRQFLLALEVGLTVMLLIGAGLLLKSYRQLRAVDLGCATNNVLTMDINLPQVGYESAEKRVAFFEQLQQRVRQLPGVRGVGISTVLPGQSHRRDDTFKIAEHPPLPRGEVLDAATRFVDPSYFQAMQIPLLQGRFMQPGERYARAHYVLISESLVRQYFPGEDAIGKHIAPDLGEGNKSYEIVGVVGDVLEDLGSPAEATIYYPLYMGTERSAMLAVRTASDPMVVALPIQKIIAQMDRDLPVANILTMDQILGQSTLSQNFDAKLLLAFAVLSLLLSAVGLFGVLSYIVAQRTTEIGVRIALGARREEVLKLMLLDGLRPALIGLVIGVAASIWASRLIQSLLYGTRPLDPIVFVAVSLVLLMIAALSCVMPAWKASRIDPMQALRAE</sequence>
<dbReference type="InterPro" id="IPR047928">
    <property type="entry name" value="Perm_prefix_1"/>
</dbReference>
<dbReference type="NCBIfam" id="TIGR03434">
    <property type="entry name" value="ADOP"/>
    <property type="match status" value="1"/>
</dbReference>
<feature type="transmembrane region" description="Helical" evidence="7">
    <location>
        <begin position="803"/>
        <end position="822"/>
    </location>
</feature>
<dbReference type="KEGG" id="adin:H7849_06830"/>
<comment type="similarity">
    <text evidence="6">Belongs to the ABC-4 integral membrane protein family.</text>
</comment>
<keyword evidence="5 7" id="KW-0472">Membrane</keyword>
<dbReference type="GO" id="GO:0005886">
    <property type="term" value="C:plasma membrane"/>
    <property type="evidence" value="ECO:0007669"/>
    <property type="project" value="UniProtKB-SubCell"/>
</dbReference>
<proteinExistence type="inferred from homology"/>
<dbReference type="Pfam" id="PF12704">
    <property type="entry name" value="MacB_PCD"/>
    <property type="match status" value="2"/>
</dbReference>
<dbReference type="InterPro" id="IPR025857">
    <property type="entry name" value="MacB_PCD"/>
</dbReference>
<feature type="transmembrane region" description="Helical" evidence="7">
    <location>
        <begin position="84"/>
        <end position="106"/>
    </location>
</feature>
<evidence type="ECO:0000256" key="4">
    <source>
        <dbReference type="ARBA" id="ARBA00022989"/>
    </source>
</evidence>
<evidence type="ECO:0000256" key="1">
    <source>
        <dbReference type="ARBA" id="ARBA00004651"/>
    </source>
</evidence>
<dbReference type="GO" id="GO:0022857">
    <property type="term" value="F:transmembrane transporter activity"/>
    <property type="evidence" value="ECO:0007669"/>
    <property type="project" value="TreeGrafter"/>
</dbReference>
<evidence type="ECO:0000256" key="5">
    <source>
        <dbReference type="ARBA" id="ARBA00023136"/>
    </source>
</evidence>
<feature type="transmembrane region" description="Helical" evidence="7">
    <location>
        <begin position="339"/>
        <end position="362"/>
    </location>
</feature>
<dbReference type="NCBIfam" id="NF038403">
    <property type="entry name" value="perm_prefix_1"/>
    <property type="match status" value="1"/>
</dbReference>
<dbReference type="PANTHER" id="PTHR30572:SF4">
    <property type="entry name" value="ABC TRANSPORTER PERMEASE YTRF"/>
    <property type="match status" value="1"/>
</dbReference>